<protein>
    <submittedName>
        <fullName evidence="1">Uncharacterized protein</fullName>
    </submittedName>
</protein>
<evidence type="ECO:0000313" key="2">
    <source>
        <dbReference type="Proteomes" id="UP000484858"/>
    </source>
</evidence>
<accession>A0A829WRQ0</accession>
<dbReference type="RefSeq" id="WP_172493305.1">
    <property type="nucleotide sequence ID" value="NZ_BARJ01000012.1"/>
</dbReference>
<sequence>MSSTTTVTASRLPRSFARKQIDVSFTVPTGAIGPGSTADKVTLSGLRVRATVTNAGMLTGSQLSLRVEGMTLAMMNRLSVVMAMTNVSNQTNTRFSGALVEVQAGDAGGTLSTIFLGDIAEAFVDFSGAPSVAFQVLAYDTLPLKVTTAIPTSYGTPTPAATIFSELAAKAGLTFANHGVSQTINSFYEAGDLMKQIDKLARSIHAVYRVDTVTKTLHAWGRSSDGTQEKTTVKLSKSTGLVGYAAYNQNGINVTSFFNPALQYMIPFQLVSEYLPEGWTNNQMGQSIPQMPSSGLWKPTLITHDLAAELPNGPWFTQMTAIRADVPQAKAY</sequence>
<dbReference type="EMBL" id="BARJ01000012">
    <property type="protein sequence ID" value="GEM17855.1"/>
    <property type="molecule type" value="Genomic_DNA"/>
</dbReference>
<proteinExistence type="predicted"/>
<name>A0A829WRQ0_GLUOY</name>
<dbReference type="Proteomes" id="UP000484858">
    <property type="component" value="Unassembled WGS sequence"/>
</dbReference>
<organism evidence="1 2">
    <name type="scientific">Gluconobacter oxydans NBRC 3293</name>
    <dbReference type="NCBI Taxonomy" id="1315969"/>
    <lineage>
        <taxon>Bacteria</taxon>
        <taxon>Pseudomonadati</taxon>
        <taxon>Pseudomonadota</taxon>
        <taxon>Alphaproteobacteria</taxon>
        <taxon>Acetobacterales</taxon>
        <taxon>Acetobacteraceae</taxon>
        <taxon>Gluconobacter</taxon>
    </lineage>
</organism>
<dbReference type="InterPro" id="IPR054496">
    <property type="entry name" value="E217_GP41"/>
</dbReference>
<reference evidence="1 2" key="1">
    <citation type="submission" date="2013-04" db="EMBL/GenBank/DDBJ databases">
        <title>Gluconobacter oxydans NBRC 3293 whole genome sequence.</title>
        <authorList>
            <person name="Matsutani M."/>
            <person name="Yakushi T."/>
            <person name="Matsushita K."/>
        </authorList>
    </citation>
    <scope>NUCLEOTIDE SEQUENCE [LARGE SCALE GENOMIC DNA]</scope>
    <source>
        <strain evidence="1 2">NBRC 3293</strain>
    </source>
</reference>
<dbReference type="AlphaFoldDB" id="A0A829WRQ0"/>
<evidence type="ECO:0000313" key="1">
    <source>
        <dbReference type="EMBL" id="GEM17855.1"/>
    </source>
</evidence>
<gene>
    <name evidence="1" type="ORF">NBRC3293_2352</name>
</gene>
<dbReference type="Pfam" id="PF22759">
    <property type="entry name" value="E217_GP41"/>
    <property type="match status" value="1"/>
</dbReference>
<comment type="caution">
    <text evidence="1">The sequence shown here is derived from an EMBL/GenBank/DDBJ whole genome shotgun (WGS) entry which is preliminary data.</text>
</comment>